<name>A0A948TE45_9BACT</name>
<evidence type="ECO:0000313" key="1">
    <source>
        <dbReference type="EMBL" id="MBU3839259.1"/>
    </source>
</evidence>
<sequence>MSLRISSDEELKTIFVSSCIETVANHLECSASDVYLRMQRVGFIEGYIWKYYDTLHTQSREYVLDDVLEALNNWEKVKITNNKDT</sequence>
<organism evidence="1 2">
    <name type="scientific">Candidatus Phocaeicola faecigallinarum</name>
    <dbReference type="NCBI Taxonomy" id="2838732"/>
    <lineage>
        <taxon>Bacteria</taxon>
        <taxon>Pseudomonadati</taxon>
        <taxon>Bacteroidota</taxon>
        <taxon>Bacteroidia</taxon>
        <taxon>Bacteroidales</taxon>
        <taxon>Bacteroidaceae</taxon>
        <taxon>Phocaeicola</taxon>
    </lineage>
</organism>
<reference evidence="1" key="1">
    <citation type="journal article" date="2021" name="PeerJ">
        <title>Extensive microbial diversity within the chicken gut microbiome revealed by metagenomics and culture.</title>
        <authorList>
            <person name="Gilroy R."/>
            <person name="Ravi A."/>
            <person name="Getino M."/>
            <person name="Pursley I."/>
            <person name="Horton D.L."/>
            <person name="Alikhan N.F."/>
            <person name="Baker D."/>
            <person name="Gharbi K."/>
            <person name="Hall N."/>
            <person name="Watson M."/>
            <person name="Adriaenssens E.M."/>
            <person name="Foster-Nyarko E."/>
            <person name="Jarju S."/>
            <person name="Secka A."/>
            <person name="Antonio M."/>
            <person name="Oren A."/>
            <person name="Chaudhuri R.R."/>
            <person name="La Ragione R."/>
            <person name="Hildebrand F."/>
            <person name="Pallen M.J."/>
        </authorList>
    </citation>
    <scope>NUCLEOTIDE SEQUENCE</scope>
    <source>
        <strain evidence="1">G4-2901</strain>
    </source>
</reference>
<dbReference type="Pfam" id="PF12668">
    <property type="entry name" value="DUF3791"/>
    <property type="match status" value="1"/>
</dbReference>
<dbReference type="InterPro" id="IPR024269">
    <property type="entry name" value="DUF3791"/>
</dbReference>
<gene>
    <name evidence="1" type="ORF">H9777_13325</name>
</gene>
<proteinExistence type="predicted"/>
<reference evidence="1" key="2">
    <citation type="submission" date="2021-04" db="EMBL/GenBank/DDBJ databases">
        <authorList>
            <person name="Gilroy R."/>
        </authorList>
    </citation>
    <scope>NUCLEOTIDE SEQUENCE</scope>
    <source>
        <strain evidence="1">G4-2901</strain>
    </source>
</reference>
<accession>A0A948TE45</accession>
<dbReference type="Proteomes" id="UP000783796">
    <property type="component" value="Unassembled WGS sequence"/>
</dbReference>
<protein>
    <submittedName>
        <fullName evidence="1">DUF3791 domain-containing protein</fullName>
    </submittedName>
</protein>
<dbReference type="EMBL" id="JAHLFW010000110">
    <property type="protein sequence ID" value="MBU3839259.1"/>
    <property type="molecule type" value="Genomic_DNA"/>
</dbReference>
<dbReference type="AlphaFoldDB" id="A0A948TE45"/>
<comment type="caution">
    <text evidence="1">The sequence shown here is derived from an EMBL/GenBank/DDBJ whole genome shotgun (WGS) entry which is preliminary data.</text>
</comment>
<evidence type="ECO:0000313" key="2">
    <source>
        <dbReference type="Proteomes" id="UP000783796"/>
    </source>
</evidence>